<evidence type="ECO:0000256" key="5">
    <source>
        <dbReference type="ARBA" id="ARBA00023136"/>
    </source>
</evidence>
<feature type="transmembrane region" description="Helical" evidence="7">
    <location>
        <begin position="98"/>
        <end position="117"/>
    </location>
</feature>
<organism evidence="9 10">
    <name type="scientific">Streptomyces longispororuber</name>
    <dbReference type="NCBI Taxonomy" id="68230"/>
    <lineage>
        <taxon>Bacteria</taxon>
        <taxon>Bacillati</taxon>
        <taxon>Actinomycetota</taxon>
        <taxon>Actinomycetes</taxon>
        <taxon>Kitasatosporales</taxon>
        <taxon>Streptomycetaceae</taxon>
        <taxon>Streptomyces</taxon>
    </lineage>
</organism>
<keyword evidence="4 7" id="KW-1133">Transmembrane helix</keyword>
<dbReference type="RefSeq" id="WP_190138356.1">
    <property type="nucleotide sequence ID" value="NZ_BNBT01000093.1"/>
</dbReference>
<dbReference type="PANTHER" id="PTHR32322">
    <property type="entry name" value="INNER MEMBRANE TRANSPORTER"/>
    <property type="match status" value="1"/>
</dbReference>
<feature type="domain" description="EamA" evidence="8">
    <location>
        <begin position="153"/>
        <end position="283"/>
    </location>
</feature>
<dbReference type="GO" id="GO:0016020">
    <property type="term" value="C:membrane"/>
    <property type="evidence" value="ECO:0007669"/>
    <property type="project" value="UniProtKB-SubCell"/>
</dbReference>
<dbReference type="InterPro" id="IPR050638">
    <property type="entry name" value="AA-Vitamin_Transporters"/>
</dbReference>
<reference evidence="9" key="1">
    <citation type="journal article" date="2014" name="Int. J. Syst. Evol. Microbiol.">
        <title>Complete genome sequence of Corynebacterium casei LMG S-19264T (=DSM 44701T), isolated from a smear-ripened cheese.</title>
        <authorList>
            <consortium name="US DOE Joint Genome Institute (JGI-PGF)"/>
            <person name="Walter F."/>
            <person name="Albersmeier A."/>
            <person name="Kalinowski J."/>
            <person name="Ruckert C."/>
        </authorList>
    </citation>
    <scope>NUCLEOTIDE SEQUENCE</scope>
    <source>
        <strain evidence="9">JCM 4784</strain>
    </source>
</reference>
<evidence type="ECO:0000259" key="8">
    <source>
        <dbReference type="Pfam" id="PF00892"/>
    </source>
</evidence>
<keyword evidence="3 7" id="KW-0812">Transmembrane</keyword>
<sequence>MSAHGYAFALLTAAFFGAGAVLANRVTVDIHPLLTTELNLAIGAALLGAYLAVRRRPLLPRGLDRGDWVRLGFVSVIGTGLSLALVVTGLSMTSPVNGGFLIQLQGPVAVLASVAVLGDRLRWWQTLGITVTLFGGLLVVMRSPTAGLTSLRTGDLLVLLGALLAGLAYLPAKTLMDRVPPLQLSLWRLLPAALVLLPVLPLVPGPLRWHPDAATLSLQLVLAVTNFCLAYVTLHQALIRLRPWQTASVLQLEPAFTVVISLVALALAPTPLQLAGGALMIAGGLAANRPDRSAAQPTAGPPTPAEPLQNSQGSTR</sequence>
<dbReference type="AlphaFoldDB" id="A0A918ZYR8"/>
<gene>
    <name evidence="9" type="ORF">GCM10018785_50790</name>
</gene>
<comment type="similarity">
    <text evidence="2">Belongs to the EamA transporter family.</text>
</comment>
<protein>
    <recommendedName>
        <fullName evidence="8">EamA domain-containing protein</fullName>
    </recommendedName>
</protein>
<comment type="subcellular location">
    <subcellularLocation>
        <location evidence="1">Membrane</location>
        <topology evidence="1">Multi-pass membrane protein</topology>
    </subcellularLocation>
</comment>
<evidence type="ECO:0000256" key="1">
    <source>
        <dbReference type="ARBA" id="ARBA00004141"/>
    </source>
</evidence>
<feature type="transmembrane region" description="Helical" evidence="7">
    <location>
        <begin position="33"/>
        <end position="53"/>
    </location>
</feature>
<feature type="transmembrane region" description="Helical" evidence="7">
    <location>
        <begin position="73"/>
        <end position="92"/>
    </location>
</feature>
<keyword evidence="5 7" id="KW-0472">Membrane</keyword>
<feature type="region of interest" description="Disordered" evidence="6">
    <location>
        <begin position="290"/>
        <end position="316"/>
    </location>
</feature>
<dbReference type="EMBL" id="BNBT01000093">
    <property type="protein sequence ID" value="GHE76381.1"/>
    <property type="molecule type" value="Genomic_DNA"/>
</dbReference>
<dbReference type="InterPro" id="IPR037185">
    <property type="entry name" value="EmrE-like"/>
</dbReference>
<name>A0A918ZYR8_9ACTN</name>
<proteinExistence type="inferred from homology"/>
<evidence type="ECO:0000313" key="10">
    <source>
        <dbReference type="Proteomes" id="UP000608024"/>
    </source>
</evidence>
<evidence type="ECO:0000256" key="3">
    <source>
        <dbReference type="ARBA" id="ARBA00022692"/>
    </source>
</evidence>
<dbReference type="Proteomes" id="UP000608024">
    <property type="component" value="Unassembled WGS sequence"/>
</dbReference>
<evidence type="ECO:0000256" key="6">
    <source>
        <dbReference type="SAM" id="MobiDB-lite"/>
    </source>
</evidence>
<feature type="transmembrane region" description="Helical" evidence="7">
    <location>
        <begin position="124"/>
        <end position="141"/>
    </location>
</feature>
<feature type="transmembrane region" description="Helical" evidence="7">
    <location>
        <begin position="184"/>
        <end position="204"/>
    </location>
</feature>
<keyword evidence="10" id="KW-1185">Reference proteome</keyword>
<reference evidence="9" key="2">
    <citation type="submission" date="2020-09" db="EMBL/GenBank/DDBJ databases">
        <authorList>
            <person name="Sun Q."/>
            <person name="Ohkuma M."/>
        </authorList>
    </citation>
    <scope>NUCLEOTIDE SEQUENCE</scope>
    <source>
        <strain evidence="9">JCM 4784</strain>
    </source>
</reference>
<evidence type="ECO:0000256" key="2">
    <source>
        <dbReference type="ARBA" id="ARBA00007362"/>
    </source>
</evidence>
<feature type="transmembrane region" description="Helical" evidence="7">
    <location>
        <begin position="216"/>
        <end position="234"/>
    </location>
</feature>
<dbReference type="PANTHER" id="PTHR32322:SF2">
    <property type="entry name" value="EAMA DOMAIN-CONTAINING PROTEIN"/>
    <property type="match status" value="1"/>
</dbReference>
<dbReference type="InterPro" id="IPR000620">
    <property type="entry name" value="EamA_dom"/>
</dbReference>
<evidence type="ECO:0000313" key="9">
    <source>
        <dbReference type="EMBL" id="GHE76381.1"/>
    </source>
</evidence>
<dbReference type="Pfam" id="PF00892">
    <property type="entry name" value="EamA"/>
    <property type="match status" value="2"/>
</dbReference>
<comment type="caution">
    <text evidence="9">The sequence shown here is derived from an EMBL/GenBank/DDBJ whole genome shotgun (WGS) entry which is preliminary data.</text>
</comment>
<dbReference type="SUPFAM" id="SSF103481">
    <property type="entry name" value="Multidrug resistance efflux transporter EmrE"/>
    <property type="match status" value="2"/>
</dbReference>
<feature type="transmembrane region" description="Helical" evidence="7">
    <location>
        <begin position="153"/>
        <end position="172"/>
    </location>
</feature>
<accession>A0A918ZYR8</accession>
<feature type="transmembrane region" description="Helical" evidence="7">
    <location>
        <begin position="255"/>
        <end position="282"/>
    </location>
</feature>
<feature type="domain" description="EamA" evidence="8">
    <location>
        <begin position="5"/>
        <end position="140"/>
    </location>
</feature>
<evidence type="ECO:0000256" key="4">
    <source>
        <dbReference type="ARBA" id="ARBA00022989"/>
    </source>
</evidence>
<evidence type="ECO:0000256" key="7">
    <source>
        <dbReference type="SAM" id="Phobius"/>
    </source>
</evidence>